<name>A0AAV7W376_PLEWA</name>
<accession>A0AAV7W376</accession>
<comment type="caution">
    <text evidence="1">The sequence shown here is derived from an EMBL/GenBank/DDBJ whole genome shotgun (WGS) entry which is preliminary data.</text>
</comment>
<protein>
    <submittedName>
        <fullName evidence="1">Uncharacterized protein</fullName>
    </submittedName>
</protein>
<evidence type="ECO:0000313" key="2">
    <source>
        <dbReference type="Proteomes" id="UP001066276"/>
    </source>
</evidence>
<evidence type="ECO:0000313" key="1">
    <source>
        <dbReference type="EMBL" id="KAJ1207176.1"/>
    </source>
</evidence>
<dbReference type="Proteomes" id="UP001066276">
    <property type="component" value="Chromosome 1_2"/>
</dbReference>
<keyword evidence="2" id="KW-1185">Reference proteome</keyword>
<proteinExistence type="predicted"/>
<gene>
    <name evidence="1" type="ORF">NDU88_002568</name>
</gene>
<sequence length="82" mass="8638">MDVLKDYVLAESRPTPRAANSVAAAIWACSPLRRGRSMGLKVRGGGRPRVWRAASGRERGDWSVGCLGGDVGVGGGEEENPT</sequence>
<dbReference type="AlphaFoldDB" id="A0AAV7W376"/>
<organism evidence="1 2">
    <name type="scientific">Pleurodeles waltl</name>
    <name type="common">Iberian ribbed newt</name>
    <dbReference type="NCBI Taxonomy" id="8319"/>
    <lineage>
        <taxon>Eukaryota</taxon>
        <taxon>Metazoa</taxon>
        <taxon>Chordata</taxon>
        <taxon>Craniata</taxon>
        <taxon>Vertebrata</taxon>
        <taxon>Euteleostomi</taxon>
        <taxon>Amphibia</taxon>
        <taxon>Batrachia</taxon>
        <taxon>Caudata</taxon>
        <taxon>Salamandroidea</taxon>
        <taxon>Salamandridae</taxon>
        <taxon>Pleurodelinae</taxon>
        <taxon>Pleurodeles</taxon>
    </lineage>
</organism>
<reference evidence="1" key="1">
    <citation type="journal article" date="2022" name="bioRxiv">
        <title>Sequencing and chromosome-scale assembly of the giantPleurodeles waltlgenome.</title>
        <authorList>
            <person name="Brown T."/>
            <person name="Elewa A."/>
            <person name="Iarovenko S."/>
            <person name="Subramanian E."/>
            <person name="Araus A.J."/>
            <person name="Petzold A."/>
            <person name="Susuki M."/>
            <person name="Suzuki K.-i.T."/>
            <person name="Hayashi T."/>
            <person name="Toyoda A."/>
            <person name="Oliveira C."/>
            <person name="Osipova E."/>
            <person name="Leigh N.D."/>
            <person name="Simon A."/>
            <person name="Yun M.H."/>
        </authorList>
    </citation>
    <scope>NUCLEOTIDE SEQUENCE</scope>
    <source>
        <strain evidence="1">20211129_DDA</strain>
        <tissue evidence="1">Liver</tissue>
    </source>
</reference>
<dbReference type="EMBL" id="JANPWB010000002">
    <property type="protein sequence ID" value="KAJ1207176.1"/>
    <property type="molecule type" value="Genomic_DNA"/>
</dbReference>